<proteinExistence type="predicted"/>
<accession>A0ABP4EED6</accession>
<gene>
    <name evidence="2" type="ORF">GCM10009668_19080</name>
</gene>
<dbReference type="SUPFAM" id="SSF140566">
    <property type="entry name" value="FlgN-like"/>
    <property type="match status" value="1"/>
</dbReference>
<dbReference type="EMBL" id="BAAALG010000007">
    <property type="protein sequence ID" value="GAA1101088.1"/>
    <property type="molecule type" value="Genomic_DNA"/>
</dbReference>
<name>A0ABP4EED6_9ACTN</name>
<evidence type="ECO:0000313" key="3">
    <source>
        <dbReference type="Proteomes" id="UP001501581"/>
    </source>
</evidence>
<comment type="caution">
    <text evidence="2">The sequence shown here is derived from an EMBL/GenBank/DDBJ whole genome shotgun (WGS) entry which is preliminary data.</text>
</comment>
<dbReference type="InterPro" id="IPR036679">
    <property type="entry name" value="FlgN-like_sf"/>
</dbReference>
<sequence length="159" mass="17261">MEKLSLILWRERELLETLLFKLETEQLVLASARTRWLARASAEVEEVVQQIRETEVLRATASDEAAQDAGLAPSASLLALAEAAPEPWATILLEHRQAFVTLTTEVNALAGTNRELITAGYRSAREAMLALEAEGAGGYTPDGQAVTGTRGPVFVDRSL</sequence>
<evidence type="ECO:0000313" key="2">
    <source>
        <dbReference type="EMBL" id="GAA1101088.1"/>
    </source>
</evidence>
<organism evidence="2 3">
    <name type="scientific">Nocardioides dubius</name>
    <dbReference type="NCBI Taxonomy" id="317019"/>
    <lineage>
        <taxon>Bacteria</taxon>
        <taxon>Bacillati</taxon>
        <taxon>Actinomycetota</taxon>
        <taxon>Actinomycetes</taxon>
        <taxon>Propionibacteriales</taxon>
        <taxon>Nocardioidaceae</taxon>
        <taxon>Nocardioides</taxon>
    </lineage>
</organism>
<evidence type="ECO:0008006" key="4">
    <source>
        <dbReference type="Google" id="ProtNLM"/>
    </source>
</evidence>
<dbReference type="Proteomes" id="UP001501581">
    <property type="component" value="Unassembled WGS sequence"/>
</dbReference>
<evidence type="ECO:0000256" key="1">
    <source>
        <dbReference type="ARBA" id="ARBA00022795"/>
    </source>
</evidence>
<keyword evidence="3" id="KW-1185">Reference proteome</keyword>
<keyword evidence="1" id="KW-1005">Bacterial flagellum biogenesis</keyword>
<dbReference type="Gene3D" id="1.20.58.300">
    <property type="entry name" value="FlgN-like"/>
    <property type="match status" value="1"/>
</dbReference>
<dbReference type="RefSeq" id="WP_343993733.1">
    <property type="nucleotide sequence ID" value="NZ_BAAALG010000007.1"/>
</dbReference>
<reference evidence="3" key="1">
    <citation type="journal article" date="2019" name="Int. J. Syst. Evol. Microbiol.">
        <title>The Global Catalogue of Microorganisms (GCM) 10K type strain sequencing project: providing services to taxonomists for standard genome sequencing and annotation.</title>
        <authorList>
            <consortium name="The Broad Institute Genomics Platform"/>
            <consortium name="The Broad Institute Genome Sequencing Center for Infectious Disease"/>
            <person name="Wu L."/>
            <person name="Ma J."/>
        </authorList>
    </citation>
    <scope>NUCLEOTIDE SEQUENCE [LARGE SCALE GENOMIC DNA]</scope>
    <source>
        <strain evidence="3">JCM 13008</strain>
    </source>
</reference>
<dbReference type="InterPro" id="IPR007809">
    <property type="entry name" value="FlgN-like"/>
</dbReference>
<protein>
    <recommendedName>
        <fullName evidence="4">FlgN protein</fullName>
    </recommendedName>
</protein>
<dbReference type="Pfam" id="PF05130">
    <property type="entry name" value="FlgN"/>
    <property type="match status" value="1"/>
</dbReference>